<gene>
    <name evidence="4" type="ORF">LCPAC102_00800</name>
</gene>
<feature type="domain" description="F-box" evidence="3">
    <location>
        <begin position="109"/>
        <end position="155"/>
    </location>
</feature>
<dbReference type="EMBL" id="MK500467">
    <property type="protein sequence ID" value="QBK90167.1"/>
    <property type="molecule type" value="Genomic_DNA"/>
</dbReference>
<dbReference type="Gene3D" id="2.130.10.30">
    <property type="entry name" value="Regulator of chromosome condensation 1/beta-lactamase-inhibitor protein II"/>
    <property type="match status" value="2"/>
</dbReference>
<dbReference type="PROSITE" id="PS50012">
    <property type="entry name" value="RCC1_3"/>
    <property type="match status" value="5"/>
</dbReference>
<dbReference type="InterPro" id="IPR000408">
    <property type="entry name" value="Reg_chr_condens"/>
</dbReference>
<name>A0A481Z2Y2_9VIRU</name>
<dbReference type="InterPro" id="IPR009091">
    <property type="entry name" value="RCC1/BLIP-II"/>
</dbReference>
<dbReference type="Pfam" id="PF00415">
    <property type="entry name" value="RCC1"/>
    <property type="match status" value="1"/>
</dbReference>
<dbReference type="Pfam" id="PF00646">
    <property type="entry name" value="F-box"/>
    <property type="match status" value="1"/>
</dbReference>
<sequence>MSDTFNGIILDQANILISYIDQLRLHYNITTIHNISIIEILDYNNQQYKFKLKLTPSIYLSSYILPNVTKFNTILTNLLNKLSNIDIINIETTISDNDIVISILFKFHTSRILELPNELIYNILINMSYKDIKSYCTSYSNANTFCQSDKFWHEKIEHDSKEKIPYVQGIMEELYLNYSTLGILVPNYTDGIDYIPYKIQFDNIVKSVSNGLSHTVLIDENNRVWSYGSNNSGQLGLGGTKSMADPTKLLNFNKAKSVSGGDNHTMIIDENDELWSCGNNDFGQLGLGNKKGKKVPTKITRFSDISKIQNYYSSDTIASVHKVKAVSCGGRHTIIIDENDEVWSCGDNQFGQLGLGSGINKYTIIPVPTKLSFNNKVKQISSGNDHIMIIDENNEVWSCGSNEHGQLGLGLDNDINKNILTKINFNYKVKYVSCGYTHSMIIDENNELWGFGQNNDGQLGLGDYINKNIPTKIRLNYKTKLVSCGVSYTIIIDENNELWSLGHNRYNQMHHYNDNIPIKVIFDHKVKDISCGGNDTSLILLY</sequence>
<dbReference type="PANTHER" id="PTHR45982">
    <property type="entry name" value="REGULATOR OF CHROMOSOME CONDENSATION"/>
    <property type="match status" value="1"/>
</dbReference>
<dbReference type="Pfam" id="PF25390">
    <property type="entry name" value="WD40_RLD"/>
    <property type="match status" value="1"/>
</dbReference>
<keyword evidence="2" id="KW-0677">Repeat</keyword>
<reference evidence="4" key="1">
    <citation type="journal article" date="2019" name="MBio">
        <title>Virus Genomes from Deep Sea Sediments Expand the Ocean Megavirome and Support Independent Origins of Viral Gigantism.</title>
        <authorList>
            <person name="Backstrom D."/>
            <person name="Yutin N."/>
            <person name="Jorgensen S.L."/>
            <person name="Dharamshi J."/>
            <person name="Homa F."/>
            <person name="Zaremba-Niedwiedzka K."/>
            <person name="Spang A."/>
            <person name="Wolf Y.I."/>
            <person name="Koonin E.V."/>
            <person name="Ettema T.J."/>
        </authorList>
    </citation>
    <scope>NUCLEOTIDE SEQUENCE</scope>
</reference>
<dbReference type="SUPFAM" id="SSF50985">
    <property type="entry name" value="RCC1/BLIP-II"/>
    <property type="match status" value="1"/>
</dbReference>
<dbReference type="PANTHER" id="PTHR45982:SF1">
    <property type="entry name" value="REGULATOR OF CHROMOSOME CONDENSATION"/>
    <property type="match status" value="1"/>
</dbReference>
<dbReference type="PROSITE" id="PS50181">
    <property type="entry name" value="FBOX"/>
    <property type="match status" value="1"/>
</dbReference>
<dbReference type="InterPro" id="IPR051553">
    <property type="entry name" value="Ran_GTPase-activating"/>
</dbReference>
<keyword evidence="1" id="KW-0344">Guanine-nucleotide releasing factor</keyword>
<evidence type="ECO:0000256" key="2">
    <source>
        <dbReference type="ARBA" id="ARBA00022737"/>
    </source>
</evidence>
<dbReference type="InterPro" id="IPR001810">
    <property type="entry name" value="F-box_dom"/>
</dbReference>
<accession>A0A481Z2Y2</accession>
<organism evidence="4">
    <name type="scientific">Pithovirus LCPAC102</name>
    <dbReference type="NCBI Taxonomy" id="2506587"/>
    <lineage>
        <taxon>Viruses</taxon>
        <taxon>Pithoviruses</taxon>
    </lineage>
</organism>
<dbReference type="PRINTS" id="PR00633">
    <property type="entry name" value="RCCNDNSATION"/>
</dbReference>
<proteinExistence type="predicted"/>
<evidence type="ECO:0000256" key="1">
    <source>
        <dbReference type="ARBA" id="ARBA00022658"/>
    </source>
</evidence>
<dbReference type="InterPro" id="IPR058923">
    <property type="entry name" value="RCC1-like_dom"/>
</dbReference>
<evidence type="ECO:0000259" key="3">
    <source>
        <dbReference type="PROSITE" id="PS50181"/>
    </source>
</evidence>
<evidence type="ECO:0000313" key="4">
    <source>
        <dbReference type="EMBL" id="QBK90167.1"/>
    </source>
</evidence>
<protein>
    <submittedName>
        <fullName evidence="4">F-box and regulator of chromosome condensation repeat protein</fullName>
    </submittedName>
</protein>
<dbReference type="GO" id="GO:0005085">
    <property type="term" value="F:guanyl-nucleotide exchange factor activity"/>
    <property type="evidence" value="ECO:0007669"/>
    <property type="project" value="TreeGrafter"/>
</dbReference>